<dbReference type="AlphaFoldDB" id="A0A7X4GXA0"/>
<evidence type="ECO:0000313" key="2">
    <source>
        <dbReference type="Proteomes" id="UP000469734"/>
    </source>
</evidence>
<comment type="caution">
    <text evidence="1">The sequence shown here is derived from an EMBL/GenBank/DDBJ whole genome shotgun (WGS) entry which is preliminary data.</text>
</comment>
<accession>A0A7X4GXA0</accession>
<protein>
    <submittedName>
        <fullName evidence="1">Uncharacterized protein</fullName>
    </submittedName>
</protein>
<dbReference type="EMBL" id="WWCR01000002">
    <property type="protein sequence ID" value="MYM71428.1"/>
    <property type="molecule type" value="Genomic_DNA"/>
</dbReference>
<dbReference type="Pfam" id="PF20228">
    <property type="entry name" value="DUF6587"/>
    <property type="match status" value="1"/>
</dbReference>
<dbReference type="InterPro" id="IPR046494">
    <property type="entry name" value="DUF6587"/>
</dbReference>
<gene>
    <name evidence="1" type="ORF">GTP56_04370</name>
</gene>
<name>A0A7X4GXA0_9BURK</name>
<proteinExistence type="predicted"/>
<sequence>MWQEMIVALIVAAALLHFSTKYLPVAWRRRIVYTLGKRGFNETRLARFFKTQGGGGCGDDGDGGCSSCGSCDTTPTKTNASSGAAHQRVIKLHVQR</sequence>
<reference evidence="1 2" key="1">
    <citation type="submission" date="2019-12" db="EMBL/GenBank/DDBJ databases">
        <title>Novel species isolated from a subtropical stream in China.</title>
        <authorList>
            <person name="Lu H."/>
        </authorList>
    </citation>
    <scope>NUCLEOTIDE SEQUENCE [LARGE SCALE GENOMIC DNA]</scope>
    <source>
        <strain evidence="1 2">FT134W</strain>
    </source>
</reference>
<organism evidence="1 2">
    <name type="scientific">Duganella margarita</name>
    <dbReference type="NCBI Taxonomy" id="2692170"/>
    <lineage>
        <taxon>Bacteria</taxon>
        <taxon>Pseudomonadati</taxon>
        <taxon>Pseudomonadota</taxon>
        <taxon>Betaproteobacteria</taxon>
        <taxon>Burkholderiales</taxon>
        <taxon>Oxalobacteraceae</taxon>
        <taxon>Telluria group</taxon>
        <taxon>Duganella</taxon>
    </lineage>
</organism>
<evidence type="ECO:0000313" key="1">
    <source>
        <dbReference type="EMBL" id="MYM71428.1"/>
    </source>
</evidence>
<dbReference type="Proteomes" id="UP000469734">
    <property type="component" value="Unassembled WGS sequence"/>
</dbReference>
<dbReference type="RefSeq" id="WP_161049130.1">
    <property type="nucleotide sequence ID" value="NZ_WWCR01000002.1"/>
</dbReference>